<dbReference type="EMBL" id="KN825217">
    <property type="protein sequence ID" value="KIK93060.1"/>
    <property type="molecule type" value="Genomic_DNA"/>
</dbReference>
<dbReference type="AlphaFoldDB" id="A0A0D0E626"/>
<keyword evidence="2" id="KW-1185">Reference proteome</keyword>
<protein>
    <submittedName>
        <fullName evidence="1">Uncharacterized protein</fullName>
    </submittedName>
</protein>
<name>A0A0D0E626_9AGAM</name>
<organism evidence="1 2">
    <name type="scientific">Paxillus rubicundulus Ve08.2h10</name>
    <dbReference type="NCBI Taxonomy" id="930991"/>
    <lineage>
        <taxon>Eukaryota</taxon>
        <taxon>Fungi</taxon>
        <taxon>Dikarya</taxon>
        <taxon>Basidiomycota</taxon>
        <taxon>Agaricomycotina</taxon>
        <taxon>Agaricomycetes</taxon>
        <taxon>Agaricomycetidae</taxon>
        <taxon>Boletales</taxon>
        <taxon>Paxilineae</taxon>
        <taxon>Paxillaceae</taxon>
        <taxon>Paxillus</taxon>
    </lineage>
</organism>
<reference evidence="1 2" key="1">
    <citation type="submission" date="2014-04" db="EMBL/GenBank/DDBJ databases">
        <authorList>
            <consortium name="DOE Joint Genome Institute"/>
            <person name="Kuo A."/>
            <person name="Kohler A."/>
            <person name="Jargeat P."/>
            <person name="Nagy L.G."/>
            <person name="Floudas D."/>
            <person name="Copeland A."/>
            <person name="Barry K.W."/>
            <person name="Cichocki N."/>
            <person name="Veneault-Fourrey C."/>
            <person name="LaButti K."/>
            <person name="Lindquist E.A."/>
            <person name="Lipzen A."/>
            <person name="Lundell T."/>
            <person name="Morin E."/>
            <person name="Murat C."/>
            <person name="Sun H."/>
            <person name="Tunlid A."/>
            <person name="Henrissat B."/>
            <person name="Grigoriev I.V."/>
            <person name="Hibbett D.S."/>
            <person name="Martin F."/>
            <person name="Nordberg H.P."/>
            <person name="Cantor M.N."/>
            <person name="Hua S.X."/>
        </authorList>
    </citation>
    <scope>NUCLEOTIDE SEQUENCE [LARGE SCALE GENOMIC DNA]</scope>
    <source>
        <strain evidence="1 2">Ve08.2h10</strain>
    </source>
</reference>
<sequence length="108" mass="12139">MHTHTRYLSPNFSQWYTTCLIFPYLRFSQFSAEILRCIGDVCSYVGVPFGAPGYLLLLAFVDYTQLCSSLLSYSFVCAITRPKSNNISNAQMLTGETTAVRPCCIQSK</sequence>
<evidence type="ECO:0000313" key="1">
    <source>
        <dbReference type="EMBL" id="KIK93060.1"/>
    </source>
</evidence>
<dbReference type="InParanoid" id="A0A0D0E626"/>
<gene>
    <name evidence="1" type="ORF">PAXRUDRAFT_536200</name>
</gene>
<evidence type="ECO:0000313" key="2">
    <source>
        <dbReference type="Proteomes" id="UP000054538"/>
    </source>
</evidence>
<accession>A0A0D0E626</accession>
<reference evidence="2" key="2">
    <citation type="submission" date="2015-01" db="EMBL/GenBank/DDBJ databases">
        <title>Evolutionary Origins and Diversification of the Mycorrhizal Mutualists.</title>
        <authorList>
            <consortium name="DOE Joint Genome Institute"/>
            <consortium name="Mycorrhizal Genomics Consortium"/>
            <person name="Kohler A."/>
            <person name="Kuo A."/>
            <person name="Nagy L.G."/>
            <person name="Floudas D."/>
            <person name="Copeland A."/>
            <person name="Barry K.W."/>
            <person name="Cichocki N."/>
            <person name="Veneault-Fourrey C."/>
            <person name="LaButti K."/>
            <person name="Lindquist E.A."/>
            <person name="Lipzen A."/>
            <person name="Lundell T."/>
            <person name="Morin E."/>
            <person name="Murat C."/>
            <person name="Riley R."/>
            <person name="Ohm R."/>
            <person name="Sun H."/>
            <person name="Tunlid A."/>
            <person name="Henrissat B."/>
            <person name="Grigoriev I.V."/>
            <person name="Hibbett D.S."/>
            <person name="Martin F."/>
        </authorList>
    </citation>
    <scope>NUCLEOTIDE SEQUENCE [LARGE SCALE GENOMIC DNA]</scope>
    <source>
        <strain evidence="2">Ve08.2h10</strain>
    </source>
</reference>
<dbReference type="HOGENOM" id="CLU_2197775_0_0_1"/>
<proteinExistence type="predicted"/>
<dbReference type="Proteomes" id="UP000054538">
    <property type="component" value="Unassembled WGS sequence"/>
</dbReference>